<dbReference type="PROSITE" id="PS50042">
    <property type="entry name" value="CNMP_BINDING_3"/>
    <property type="match status" value="1"/>
</dbReference>
<dbReference type="FunFam" id="1.10.287.630:FF:000003">
    <property type="entry name" value="Cyclic nucleotide-gated ion channel 1"/>
    <property type="match status" value="1"/>
</dbReference>
<dbReference type="EMBL" id="JAHRHJ020000003">
    <property type="protein sequence ID" value="KAH9323893.1"/>
    <property type="molecule type" value="Genomic_DNA"/>
</dbReference>
<keyword evidence="13" id="KW-1185">Reference proteome</keyword>
<comment type="subcellular location">
    <subcellularLocation>
        <location evidence="2">Endomembrane system</location>
    </subcellularLocation>
    <subcellularLocation>
        <location evidence="1">Membrane</location>
        <topology evidence="1">Multi-pass membrane protein</topology>
    </subcellularLocation>
</comment>
<dbReference type="CDD" id="cd00038">
    <property type="entry name" value="CAP_ED"/>
    <property type="match status" value="1"/>
</dbReference>
<evidence type="ECO:0000256" key="7">
    <source>
        <dbReference type="ARBA" id="ARBA00023286"/>
    </source>
</evidence>
<gene>
    <name evidence="12" type="ORF">KI387_018532</name>
</gene>
<keyword evidence="8" id="KW-0407">Ion channel</keyword>
<dbReference type="InterPro" id="IPR018490">
    <property type="entry name" value="cNMP-bd_dom_sf"/>
</dbReference>
<feature type="transmembrane region" description="Helical" evidence="10">
    <location>
        <begin position="380"/>
        <end position="397"/>
    </location>
</feature>
<reference evidence="12 13" key="1">
    <citation type="journal article" date="2021" name="Nat. Plants">
        <title>The Taxus genome provides insights into paclitaxel biosynthesis.</title>
        <authorList>
            <person name="Xiong X."/>
            <person name="Gou J."/>
            <person name="Liao Q."/>
            <person name="Li Y."/>
            <person name="Zhou Q."/>
            <person name="Bi G."/>
            <person name="Li C."/>
            <person name="Du R."/>
            <person name="Wang X."/>
            <person name="Sun T."/>
            <person name="Guo L."/>
            <person name="Liang H."/>
            <person name="Lu P."/>
            <person name="Wu Y."/>
            <person name="Zhang Z."/>
            <person name="Ro D.K."/>
            <person name="Shang Y."/>
            <person name="Huang S."/>
            <person name="Yan J."/>
        </authorList>
    </citation>
    <scope>NUCLEOTIDE SEQUENCE [LARGE SCALE GENOMIC DNA]</scope>
    <source>
        <strain evidence="12">Ta-2019</strain>
    </source>
</reference>
<accession>A0AA38GLG9</accession>
<dbReference type="Gene3D" id="2.60.120.10">
    <property type="entry name" value="Jelly Rolls"/>
    <property type="match status" value="1"/>
</dbReference>
<feature type="transmembrane region" description="Helical" evidence="10">
    <location>
        <begin position="204"/>
        <end position="227"/>
    </location>
</feature>
<evidence type="ECO:0000256" key="8">
    <source>
        <dbReference type="ARBA" id="ARBA00023303"/>
    </source>
</evidence>
<evidence type="ECO:0000256" key="1">
    <source>
        <dbReference type="ARBA" id="ARBA00004141"/>
    </source>
</evidence>
<evidence type="ECO:0000256" key="2">
    <source>
        <dbReference type="ARBA" id="ARBA00004308"/>
    </source>
</evidence>
<dbReference type="InterPro" id="IPR000595">
    <property type="entry name" value="cNMP-bd_dom"/>
</dbReference>
<dbReference type="PANTHER" id="PTHR45651:SF14">
    <property type="entry name" value="CYCLIC NUCLEOTIDE-GATED ION CHANNEL 4"/>
    <property type="match status" value="1"/>
</dbReference>
<feature type="transmembrane region" description="Helical" evidence="10">
    <location>
        <begin position="234"/>
        <end position="252"/>
    </location>
</feature>
<dbReference type="GO" id="GO:0012505">
    <property type="term" value="C:endomembrane system"/>
    <property type="evidence" value="ECO:0007669"/>
    <property type="project" value="UniProtKB-SubCell"/>
</dbReference>
<dbReference type="Gene3D" id="1.10.287.630">
    <property type="entry name" value="Helix hairpin bin"/>
    <property type="match status" value="1"/>
</dbReference>
<keyword evidence="6 10" id="KW-0472">Membrane</keyword>
<feature type="region of interest" description="Disordered" evidence="9">
    <location>
        <begin position="23"/>
        <end position="54"/>
    </location>
</feature>
<dbReference type="GO" id="GO:0016020">
    <property type="term" value="C:membrane"/>
    <property type="evidence" value="ECO:0007669"/>
    <property type="project" value="UniProtKB-SubCell"/>
</dbReference>
<organism evidence="12 13">
    <name type="scientific">Taxus chinensis</name>
    <name type="common">Chinese yew</name>
    <name type="synonym">Taxus wallichiana var. chinensis</name>
    <dbReference type="NCBI Taxonomy" id="29808"/>
    <lineage>
        <taxon>Eukaryota</taxon>
        <taxon>Viridiplantae</taxon>
        <taxon>Streptophyta</taxon>
        <taxon>Embryophyta</taxon>
        <taxon>Tracheophyta</taxon>
        <taxon>Spermatophyta</taxon>
        <taxon>Pinopsida</taxon>
        <taxon>Pinidae</taxon>
        <taxon>Conifers II</taxon>
        <taxon>Cupressales</taxon>
        <taxon>Taxaceae</taxon>
        <taxon>Taxus</taxon>
    </lineage>
</organism>
<evidence type="ECO:0000256" key="3">
    <source>
        <dbReference type="ARBA" id="ARBA00010486"/>
    </source>
</evidence>
<dbReference type="AlphaFoldDB" id="A0AA38GLG9"/>
<keyword evidence="7" id="KW-0813">Transport</keyword>
<evidence type="ECO:0000313" key="13">
    <source>
        <dbReference type="Proteomes" id="UP000824469"/>
    </source>
</evidence>
<dbReference type="GO" id="GO:0034220">
    <property type="term" value="P:monoatomic ion transmembrane transport"/>
    <property type="evidence" value="ECO:0007669"/>
    <property type="project" value="UniProtKB-KW"/>
</dbReference>
<evidence type="ECO:0000259" key="11">
    <source>
        <dbReference type="PROSITE" id="PS50042"/>
    </source>
</evidence>
<dbReference type="SMART" id="SM00100">
    <property type="entry name" value="cNMP"/>
    <property type="match status" value="1"/>
</dbReference>
<evidence type="ECO:0000256" key="9">
    <source>
        <dbReference type="SAM" id="MobiDB-lite"/>
    </source>
</evidence>
<feature type="domain" description="Cyclic nucleotide-binding" evidence="11">
    <location>
        <begin position="510"/>
        <end position="620"/>
    </location>
</feature>
<dbReference type="SUPFAM" id="SSF81324">
    <property type="entry name" value="Voltage-gated potassium channels"/>
    <property type="match status" value="1"/>
</dbReference>
<dbReference type="PANTHER" id="PTHR45651">
    <property type="entry name" value="CYCLIC NUCLEOTIDE-GATED ION CHANNEL 15-RELATED-RELATED"/>
    <property type="match status" value="1"/>
</dbReference>
<sequence length="711" mass="81781">WRVRLGRKGQAIRSKLFGKRSVELGTMENSHSTPTYRGDSSSTATSEPQSSPYMCTRSEITHHPEALNGGLTADVLDNHNHIETCQISMHSKWIFGAALDPRSRAVQEWNRLFLVICAVGLAIDPLFFYALSVSEKFMCLYVDGWFAITVTVLRSMNDAMHLWNIWMQLKLAYVEKESLVVGSGKLVVDPRSIALHYLGSRKGFLFDVFVILPFPQMVLWAVAPVLIEKGDIRMIMNVFLIMFLFQYLPKVYHSICLLRKMQHVTGYVFGTIWAGFALNMLAYFVAAHAAGGCWYLLGIQRAAKCLQNQCEVTKGCDFHILGCGSPIFYGSSIIRNTERLAWSMNNGVRAICIKGNGRFNYGAYKWVVPLVTNTNRIEKILFPIFWGLMTLSTFGNLESTTEWLEVIFNIIILTCGLLLVTMLIGNIKVFLHAATSRKQSMQLKMRNIEWWMKRRQLPQRLRQRVRNYERQKWAAMRGVDESAMIYNLPEGLRRDIKYHLCLDLVRQVPLFQHMDDLVLENICDRVKSMLFTKGETITREGDPVQRMLFLVRGHFRSTNQLTNGVTSSCMLGPGNFCGDELLSWCLRRPFIERLPISSATVESMETTEAFGLDAKDLKYVTQHFRYTFLSDKLKRTARYYSPGWRTWAAVAIQLAWRRYKARFALSSLSFVRMRRPLSRSYSEEDRLRLYAALLASPKPHDDQDFMFPSNQ</sequence>
<keyword evidence="7" id="KW-0406">Ion transport</keyword>
<dbReference type="Pfam" id="PF00027">
    <property type="entry name" value="cNMP_binding"/>
    <property type="match status" value="1"/>
</dbReference>
<protein>
    <recommendedName>
        <fullName evidence="11">Cyclic nucleotide-binding domain-containing protein</fullName>
    </recommendedName>
</protein>
<keyword evidence="7" id="KW-1071">Ligand-gated ion channel</keyword>
<feature type="transmembrane region" description="Helical" evidence="10">
    <location>
        <begin position="272"/>
        <end position="297"/>
    </location>
</feature>
<evidence type="ECO:0000256" key="6">
    <source>
        <dbReference type="ARBA" id="ARBA00023136"/>
    </source>
</evidence>
<comment type="caution">
    <text evidence="12">The sequence shown here is derived from an EMBL/GenBank/DDBJ whole genome shotgun (WGS) entry which is preliminary data.</text>
</comment>
<feature type="non-terminal residue" evidence="12">
    <location>
        <position position="1"/>
    </location>
</feature>
<proteinExistence type="inferred from homology"/>
<evidence type="ECO:0000256" key="4">
    <source>
        <dbReference type="ARBA" id="ARBA00022692"/>
    </source>
</evidence>
<evidence type="ECO:0000313" key="12">
    <source>
        <dbReference type="EMBL" id="KAH9323893.1"/>
    </source>
</evidence>
<keyword evidence="5 10" id="KW-1133">Transmembrane helix</keyword>
<dbReference type="OMA" id="MHAWNIV"/>
<feature type="compositionally biased region" description="Low complexity" evidence="9">
    <location>
        <begin position="40"/>
        <end position="52"/>
    </location>
</feature>
<dbReference type="FunFam" id="2.60.120.10:FF:000063">
    <property type="entry name" value="cyclic nucleotide-gated ion channel 4"/>
    <property type="match status" value="1"/>
</dbReference>
<comment type="similarity">
    <text evidence="3">Belongs to the cyclic nucleotide-gated cation channel (TC 1.A.1.5) family.</text>
</comment>
<dbReference type="InterPro" id="IPR014710">
    <property type="entry name" value="RmlC-like_jellyroll"/>
</dbReference>
<feature type="transmembrane region" description="Helical" evidence="10">
    <location>
        <begin position="112"/>
        <end position="131"/>
    </location>
</feature>
<evidence type="ECO:0000256" key="5">
    <source>
        <dbReference type="ARBA" id="ARBA00022989"/>
    </source>
</evidence>
<keyword evidence="4 10" id="KW-0812">Transmembrane</keyword>
<dbReference type="SUPFAM" id="SSF51206">
    <property type="entry name" value="cAMP-binding domain-like"/>
    <property type="match status" value="1"/>
</dbReference>
<dbReference type="Proteomes" id="UP000824469">
    <property type="component" value="Unassembled WGS sequence"/>
</dbReference>
<name>A0AA38GLG9_TAXCH</name>
<feature type="compositionally biased region" description="Polar residues" evidence="9">
    <location>
        <begin position="27"/>
        <end position="39"/>
    </location>
</feature>
<evidence type="ECO:0000256" key="10">
    <source>
        <dbReference type="SAM" id="Phobius"/>
    </source>
</evidence>
<feature type="transmembrane region" description="Helical" evidence="10">
    <location>
        <begin position="403"/>
        <end position="431"/>
    </location>
</feature>